<reference evidence="2 3" key="1">
    <citation type="submission" date="2018-05" db="EMBL/GenBank/DDBJ databases">
        <title>Genomic Encyclopedia of Type Strains, Phase IV (KMG-IV): sequencing the most valuable type-strain genomes for metagenomic binning, comparative biology and taxonomic classification.</title>
        <authorList>
            <person name="Goeker M."/>
        </authorList>
    </citation>
    <scope>NUCLEOTIDE SEQUENCE [LARGE SCALE GENOMIC DNA]</scope>
    <source>
        <strain evidence="2 3">DSM 6462</strain>
    </source>
</reference>
<protein>
    <submittedName>
        <fullName evidence="2">Acyl dehydratase</fullName>
    </submittedName>
</protein>
<feature type="domain" description="MaoC-like" evidence="1">
    <location>
        <begin position="14"/>
        <end position="124"/>
    </location>
</feature>
<evidence type="ECO:0000313" key="2">
    <source>
        <dbReference type="EMBL" id="PXW53666.1"/>
    </source>
</evidence>
<comment type="caution">
    <text evidence="2">The sequence shown here is derived from an EMBL/GenBank/DDBJ whole genome shotgun (WGS) entry which is preliminary data.</text>
</comment>
<keyword evidence="3" id="KW-1185">Reference proteome</keyword>
<dbReference type="InterPro" id="IPR039375">
    <property type="entry name" value="NodN-like"/>
</dbReference>
<sequence length="150" mass="16629">MLHVRRPEDLAGHLGTTIGPSGWRRIEQPTIDCFAEATGDHQWIHVDPERMRAQLGKATIAHGYLLLALIPGLASELVVVEEKTRVLNYGSDRVRYIAEVVSGSNVRLSQEIAEVILQDNGVRVVWNNTLELEGSPRPALAARTISLFQN</sequence>
<dbReference type="SUPFAM" id="SSF54637">
    <property type="entry name" value="Thioesterase/thiol ester dehydrase-isomerase"/>
    <property type="match status" value="1"/>
</dbReference>
<dbReference type="PANTHER" id="PTHR42993:SF1">
    <property type="entry name" value="MAOC-LIKE DEHYDRATASE DOMAIN-CONTAINING PROTEIN"/>
    <property type="match status" value="1"/>
</dbReference>
<dbReference type="PANTHER" id="PTHR42993">
    <property type="entry name" value="MAOC-LIKE DEHYDRATASE DOMAIN-CONTAINING PROTEIN"/>
    <property type="match status" value="1"/>
</dbReference>
<evidence type="ECO:0000313" key="3">
    <source>
        <dbReference type="Proteomes" id="UP000248021"/>
    </source>
</evidence>
<dbReference type="RefSeq" id="WP_110377624.1">
    <property type="nucleotide sequence ID" value="NZ_CAKNFM010000006.1"/>
</dbReference>
<accession>A0A2V3TY40</accession>
<gene>
    <name evidence="2" type="ORF">C7450_113154</name>
</gene>
<dbReference type="AlphaFoldDB" id="A0A2V3TY40"/>
<dbReference type="Proteomes" id="UP000248021">
    <property type="component" value="Unassembled WGS sequence"/>
</dbReference>
<dbReference type="InterPro" id="IPR029069">
    <property type="entry name" value="HotDog_dom_sf"/>
</dbReference>
<dbReference type="InterPro" id="IPR002539">
    <property type="entry name" value="MaoC-like_dom"/>
</dbReference>
<dbReference type="Pfam" id="PF01575">
    <property type="entry name" value="MaoC_dehydratas"/>
    <property type="match status" value="1"/>
</dbReference>
<dbReference type="CDD" id="cd03450">
    <property type="entry name" value="NodN"/>
    <property type="match status" value="1"/>
</dbReference>
<organism evidence="2 3">
    <name type="scientific">Chelatococcus asaccharovorans</name>
    <dbReference type="NCBI Taxonomy" id="28210"/>
    <lineage>
        <taxon>Bacteria</taxon>
        <taxon>Pseudomonadati</taxon>
        <taxon>Pseudomonadota</taxon>
        <taxon>Alphaproteobacteria</taxon>
        <taxon>Hyphomicrobiales</taxon>
        <taxon>Chelatococcaceae</taxon>
        <taxon>Chelatococcus</taxon>
    </lineage>
</organism>
<name>A0A2V3TY40_9HYPH</name>
<dbReference type="OrthoDB" id="9801735at2"/>
<proteinExistence type="predicted"/>
<evidence type="ECO:0000259" key="1">
    <source>
        <dbReference type="Pfam" id="PF01575"/>
    </source>
</evidence>
<dbReference type="Gene3D" id="3.10.129.10">
    <property type="entry name" value="Hotdog Thioesterase"/>
    <property type="match status" value="1"/>
</dbReference>
<dbReference type="EMBL" id="QJJK01000013">
    <property type="protein sequence ID" value="PXW53666.1"/>
    <property type="molecule type" value="Genomic_DNA"/>
</dbReference>